<keyword evidence="3" id="KW-0472">Membrane</keyword>
<name>A0A9W6XQA7_9STRA</name>
<evidence type="ECO:0000256" key="1">
    <source>
        <dbReference type="SAM" id="Coils"/>
    </source>
</evidence>
<keyword evidence="5" id="KW-1185">Reference proteome</keyword>
<evidence type="ECO:0000256" key="3">
    <source>
        <dbReference type="SAM" id="Phobius"/>
    </source>
</evidence>
<organism evidence="4 5">
    <name type="scientific">Phytophthora fragariaefolia</name>
    <dbReference type="NCBI Taxonomy" id="1490495"/>
    <lineage>
        <taxon>Eukaryota</taxon>
        <taxon>Sar</taxon>
        <taxon>Stramenopiles</taxon>
        <taxon>Oomycota</taxon>
        <taxon>Peronosporomycetes</taxon>
        <taxon>Peronosporales</taxon>
        <taxon>Peronosporaceae</taxon>
        <taxon>Phytophthora</taxon>
    </lineage>
</organism>
<feature type="coiled-coil region" evidence="1">
    <location>
        <begin position="573"/>
        <end position="607"/>
    </location>
</feature>
<feature type="transmembrane region" description="Helical" evidence="3">
    <location>
        <begin position="772"/>
        <end position="791"/>
    </location>
</feature>
<keyword evidence="3" id="KW-0812">Transmembrane</keyword>
<gene>
    <name evidence="4" type="ORF">Pfra01_001450600</name>
</gene>
<keyword evidence="3" id="KW-1133">Transmembrane helix</keyword>
<comment type="caution">
    <text evidence="4">The sequence shown here is derived from an EMBL/GenBank/DDBJ whole genome shotgun (WGS) entry which is preliminary data.</text>
</comment>
<feature type="coiled-coil region" evidence="1">
    <location>
        <begin position="301"/>
        <end position="370"/>
    </location>
</feature>
<dbReference type="EMBL" id="BSXT01001518">
    <property type="protein sequence ID" value="GMF43196.1"/>
    <property type="molecule type" value="Genomic_DNA"/>
</dbReference>
<dbReference type="Proteomes" id="UP001165121">
    <property type="component" value="Unassembled WGS sequence"/>
</dbReference>
<sequence length="810" mass="91853">MATDLVESPESVAARPRTVEEVAEPEEAPQPAREDADLTFAFAAWKAELELMLQREGESVHEAMQTLQTEFDDRSQFVRGDFAWRKQVGAFHERLQDALTNQLSVLAANVSKHAAQVAESLVQTLAKVERDGHRAVQQQEQKGEMALRRARAALTKEVERVARLEKCLRLEEARQAAAILAERERQLTVEHNERESHLQALLGEMRSSNESLETLNAQLLEALRTSRNELDQMRNTLVQSMSRSKRRSSSCFPVDNKNIVAESTTRGGGEKSRNNSATRSLEPLPSTANELLLVPSLRQSLSAAMQTVANLKSRVSELESARDNDKKRLYEMQLTLAQTENEKLKAAKLLSEARSALIENESKLVEAANESVRWQDKFDRLQALAQGRERALADSQRLENATRDQLTALTNRITRATTIEARLSEFEHAVSEWKRQLEDKEEIAATEDGCRRLTHIVESFLRLEENDNCEPSKTLSLTETQKELEVRLRYEFERRFGEQLILRISHERRRVLERLERLCAVEAKGKQGQPQRRRLSIAHANSLESDFTRLKRLIKGAYDQLGICVGAWNETDLDGLYERLSVLQAQVQALEKNLEAAANRAEVQRVSLVRAELAQQEKDLLLAELTSRYRQLRAAQVAWNSRSQQDPPQRQNIERKPLTVYGIPQPLIQKPRFHSLMQVPARTRPSSAAPCLGTVADQHDCRVPQSPPSRLDPSLRNKTWGHKMQKEDRVEEIEEHIRSVLKMSLMNPENQLTDSVGSDGVSSYFAHSPSTIPTVSFLLLLTTLLTSLFLLRSWKSFIVDVTASSISDSK</sequence>
<evidence type="ECO:0000313" key="4">
    <source>
        <dbReference type="EMBL" id="GMF43196.1"/>
    </source>
</evidence>
<evidence type="ECO:0000313" key="5">
    <source>
        <dbReference type="Proteomes" id="UP001165121"/>
    </source>
</evidence>
<proteinExistence type="predicted"/>
<keyword evidence="1" id="KW-0175">Coiled coil</keyword>
<reference evidence="4" key="1">
    <citation type="submission" date="2023-04" db="EMBL/GenBank/DDBJ databases">
        <title>Phytophthora fragariaefolia NBRC 109709.</title>
        <authorList>
            <person name="Ichikawa N."/>
            <person name="Sato H."/>
            <person name="Tonouchi N."/>
        </authorList>
    </citation>
    <scope>NUCLEOTIDE SEQUENCE</scope>
    <source>
        <strain evidence="4">NBRC 109709</strain>
    </source>
</reference>
<feature type="region of interest" description="Disordered" evidence="2">
    <location>
        <begin position="258"/>
        <end position="283"/>
    </location>
</feature>
<protein>
    <submittedName>
        <fullName evidence="4">Unnamed protein product</fullName>
    </submittedName>
</protein>
<feature type="region of interest" description="Disordered" evidence="2">
    <location>
        <begin position="1"/>
        <end position="33"/>
    </location>
</feature>
<accession>A0A9W6XQA7</accession>
<feature type="coiled-coil region" evidence="1">
    <location>
        <begin position="170"/>
        <end position="236"/>
    </location>
</feature>
<dbReference type="OrthoDB" id="78632at2759"/>
<evidence type="ECO:0000256" key="2">
    <source>
        <dbReference type="SAM" id="MobiDB-lite"/>
    </source>
</evidence>
<dbReference type="AlphaFoldDB" id="A0A9W6XQA7"/>